<dbReference type="AlphaFoldDB" id="A0A382FUZ2"/>
<evidence type="ECO:0000256" key="1">
    <source>
        <dbReference type="ARBA" id="ARBA00022490"/>
    </source>
</evidence>
<dbReference type="GO" id="GO:0006777">
    <property type="term" value="P:Mo-molybdopterin cofactor biosynthetic process"/>
    <property type="evidence" value="ECO:0007669"/>
    <property type="project" value="UniProtKB-KW"/>
</dbReference>
<reference evidence="3" key="1">
    <citation type="submission" date="2018-05" db="EMBL/GenBank/DDBJ databases">
        <authorList>
            <person name="Lanie J.A."/>
            <person name="Ng W.-L."/>
            <person name="Kazmierczak K.M."/>
            <person name="Andrzejewski T.M."/>
            <person name="Davidsen T.M."/>
            <person name="Wayne K.J."/>
            <person name="Tettelin H."/>
            <person name="Glass J.I."/>
            <person name="Rusch D."/>
            <person name="Podicherti R."/>
            <person name="Tsui H.-C.T."/>
            <person name="Winkler M.E."/>
        </authorList>
    </citation>
    <scope>NUCLEOTIDE SEQUENCE</scope>
</reference>
<organism evidence="3">
    <name type="scientific">marine metagenome</name>
    <dbReference type="NCBI Taxonomy" id="408172"/>
    <lineage>
        <taxon>unclassified sequences</taxon>
        <taxon>metagenomes</taxon>
        <taxon>ecological metagenomes</taxon>
    </lineage>
</organism>
<dbReference type="InterPro" id="IPR016193">
    <property type="entry name" value="Cytidine_deaminase-like"/>
</dbReference>
<accession>A0A382FUZ2</accession>
<dbReference type="PANTHER" id="PTHR30592:SF1">
    <property type="entry name" value="SULFUR CARRIER PROTEIN FDHD"/>
    <property type="match status" value="1"/>
</dbReference>
<name>A0A382FUZ2_9ZZZZ</name>
<dbReference type="PANTHER" id="PTHR30592">
    <property type="entry name" value="FORMATE DEHYDROGENASE"/>
    <property type="match status" value="1"/>
</dbReference>
<evidence type="ECO:0000313" key="3">
    <source>
        <dbReference type="EMBL" id="SVB66214.1"/>
    </source>
</evidence>
<keyword evidence="2" id="KW-0501">Molybdenum cofactor biosynthesis</keyword>
<dbReference type="Gene3D" id="3.40.140.10">
    <property type="entry name" value="Cytidine Deaminase, domain 2"/>
    <property type="match status" value="1"/>
</dbReference>
<protein>
    <recommendedName>
        <fullName evidence="4">Sulfurtransferase FdhD</fullName>
    </recommendedName>
</protein>
<evidence type="ECO:0008006" key="4">
    <source>
        <dbReference type="Google" id="ProtNLM"/>
    </source>
</evidence>
<feature type="non-terminal residue" evidence="3">
    <location>
        <position position="148"/>
    </location>
</feature>
<dbReference type="EMBL" id="UINC01051723">
    <property type="protein sequence ID" value="SVB66214.1"/>
    <property type="molecule type" value="Genomic_DNA"/>
</dbReference>
<proteinExistence type="predicted"/>
<keyword evidence="1" id="KW-0963">Cytoplasm</keyword>
<dbReference type="GO" id="GO:0016783">
    <property type="term" value="F:sulfurtransferase activity"/>
    <property type="evidence" value="ECO:0007669"/>
    <property type="project" value="InterPro"/>
</dbReference>
<evidence type="ECO:0000256" key="2">
    <source>
        <dbReference type="ARBA" id="ARBA00023150"/>
    </source>
</evidence>
<sequence length="148" mass="15687">MRTPGDDAALVAGLLYAEGIILTAREITSVSFEDIDSEGAAIAHVDLHPDTEPDPLQLERRAVTTSACGVCSKTSVESLNANLSPLARPTHPTICPSVLVALPEKLRKSQKVFEKTGGIHAVGIFDHSGELRGVAEDVGRHNALDKLV</sequence>
<gene>
    <name evidence="3" type="ORF">METZ01_LOCUS219068</name>
</gene>
<dbReference type="SUPFAM" id="SSF53927">
    <property type="entry name" value="Cytidine deaminase-like"/>
    <property type="match status" value="1"/>
</dbReference>
<dbReference type="Pfam" id="PF02634">
    <property type="entry name" value="FdhD-NarQ"/>
    <property type="match status" value="1"/>
</dbReference>
<dbReference type="InterPro" id="IPR003786">
    <property type="entry name" value="FdhD"/>
</dbReference>